<dbReference type="GO" id="GO:0005525">
    <property type="term" value="F:GTP binding"/>
    <property type="evidence" value="ECO:0007669"/>
    <property type="project" value="UniProtKB-UniRule"/>
</dbReference>
<keyword evidence="5 9" id="KW-1133">Transmembrane helix</keyword>
<keyword evidence="3 9" id="KW-0378">Hydrolase</keyword>
<evidence type="ECO:0000256" key="4">
    <source>
        <dbReference type="ARBA" id="ARBA00022824"/>
    </source>
</evidence>
<dbReference type="PANTHER" id="PTHR45923">
    <property type="entry name" value="PROTEIN SEY1"/>
    <property type="match status" value="1"/>
</dbReference>
<dbReference type="InterPro" id="IPR046758">
    <property type="entry name" value="Sey1/RHD3-like_3HB"/>
</dbReference>
<organism evidence="12 13">
    <name type="scientific">Prunus persica</name>
    <name type="common">Peach</name>
    <name type="synonym">Amygdalus persica</name>
    <dbReference type="NCBI Taxonomy" id="3760"/>
    <lineage>
        <taxon>Eukaryota</taxon>
        <taxon>Viridiplantae</taxon>
        <taxon>Streptophyta</taxon>
        <taxon>Embryophyta</taxon>
        <taxon>Tracheophyta</taxon>
        <taxon>Spermatophyta</taxon>
        <taxon>Magnoliopsida</taxon>
        <taxon>eudicotyledons</taxon>
        <taxon>Gunneridae</taxon>
        <taxon>Pentapetalae</taxon>
        <taxon>rosids</taxon>
        <taxon>fabids</taxon>
        <taxon>Rosales</taxon>
        <taxon>Rosaceae</taxon>
        <taxon>Amygdaloideae</taxon>
        <taxon>Amygdaleae</taxon>
        <taxon>Prunus</taxon>
    </lineage>
</organism>
<evidence type="ECO:0000256" key="9">
    <source>
        <dbReference type="HAMAP-Rule" id="MF_03109"/>
    </source>
</evidence>
<dbReference type="eggNOG" id="KOG2203">
    <property type="taxonomic scope" value="Eukaryota"/>
</dbReference>
<dbReference type="PANTHER" id="PTHR45923:SF2">
    <property type="entry name" value="PROTEIN SEY1"/>
    <property type="match status" value="1"/>
</dbReference>
<sequence length="732" mass="82294">MPKEAEPPSYSTLATSLSQTAFSSPVSGDGCCSTLLVGGDREFNVNGFENFTKFTGFAEVGLSYLVVAIIGPQSSGKSTLLNHLFHTNFKEMDAFRGRSQTTKGIWVAKCPTIHPFTLVMDMEGTDGKERGEDTAFEKQTTLFALAVADVVLINIWCHDIGREHASNKPLLNTVFQVMMRLFGPRKTTLIFVIRDKTKTPLENLESELRNDIQKIWASAPKPEAHKETPLSEFFNVEVVALSNYEEKEDAFKAEVAGMRQKFIHNELAGDRQAVVPASGFSLSLQEIWEKIKKNRDLDIPSIKVLVATVRCEEIANEKYSAFAANEELKVISVHPGFGKKLSSMIYTCISGYDEEATYYDEGVKSVKRKQLEEKLLQFVQPKFQDLLELKRSFTLDKFKEAFDKDLDGVIKGFSVTARNSTESFMAQFDEGCADAVIKQANWDTSKVRDKLRRDIEAHVASVHADKIKNHCEAKLRELLSGPVEALLKQANNMTWPTIRRRLREAESAFSGSAAAISGFEMDEQTKAKIDANLEKYVRRIVEDKAKEEARRVLKHMEERFKTKFSYDSNSIPRVWNRRENIGAIARTAHSSSLEVLSVMAVIRLDGDDDGHKIQATLNSALLDKDMSTTTNDLLASNTWEEVPSSKTLIIPLKCKELWEEFKENTKDIVSKAIAEQANAPLQLPPWVIGCLIFVGYNAITRLIRNPLYLGVGVILVAFLLVTPLWCWFASLW</sequence>
<feature type="transmembrane region" description="Helical" evidence="10">
    <location>
        <begin position="683"/>
        <end position="700"/>
    </location>
</feature>
<dbReference type="CDD" id="cd01851">
    <property type="entry name" value="GBP"/>
    <property type="match status" value="1"/>
</dbReference>
<accession>A0A251PVF5</accession>
<evidence type="ECO:0000256" key="5">
    <source>
        <dbReference type="ARBA" id="ARBA00022989"/>
    </source>
</evidence>
<evidence type="ECO:0000256" key="10">
    <source>
        <dbReference type="SAM" id="Phobius"/>
    </source>
</evidence>
<feature type="topological domain" description="Lumenal" evidence="9">
    <location>
        <begin position="704"/>
        <end position="706"/>
    </location>
</feature>
<feature type="topological domain" description="Cytoplasmic" evidence="9">
    <location>
        <begin position="1"/>
        <end position="682"/>
    </location>
</feature>
<comment type="similarity">
    <text evidence="9">Belongs to the TRAFAC class dynamin-like GTPase superfamily. GB1/RHD3 GTPase family. RHD3 subfamily.</text>
</comment>
<keyword evidence="8 9" id="KW-0472">Membrane</keyword>
<dbReference type="AlphaFoldDB" id="A0A251PVF5"/>
<dbReference type="HAMAP" id="MF_03109">
    <property type="entry name" value="Sey1"/>
    <property type="match status" value="1"/>
</dbReference>
<dbReference type="GO" id="GO:0016320">
    <property type="term" value="P:endoplasmic reticulum membrane fusion"/>
    <property type="evidence" value="ECO:0000318"/>
    <property type="project" value="GO_Central"/>
</dbReference>
<feature type="transmembrane region" description="Helical" evidence="10">
    <location>
        <begin position="707"/>
        <end position="730"/>
    </location>
</feature>
<feature type="domain" description="GB1/RHD3-type G" evidence="11">
    <location>
        <begin position="61"/>
        <end position="274"/>
    </location>
</feature>
<dbReference type="InterPro" id="IPR030386">
    <property type="entry name" value="G_GB1_RHD3_dom"/>
</dbReference>
<evidence type="ECO:0000259" key="11">
    <source>
        <dbReference type="PROSITE" id="PS51715"/>
    </source>
</evidence>
<gene>
    <name evidence="12" type="ORF">PRUPE_3G049700</name>
</gene>
<feature type="binding site" evidence="9">
    <location>
        <begin position="71"/>
        <end position="78"/>
    </location>
    <ligand>
        <name>GTP</name>
        <dbReference type="ChEBI" id="CHEBI:37565"/>
    </ligand>
</feature>
<keyword evidence="2 9" id="KW-0547">Nucleotide-binding</keyword>
<reference evidence="12 13" key="1">
    <citation type="journal article" date="2013" name="Nat. Genet.">
        <title>The high-quality draft genome of peach (Prunus persica) identifies unique patterns of genetic diversity, domestication and genome evolution.</title>
        <authorList>
            <consortium name="International Peach Genome Initiative"/>
            <person name="Verde I."/>
            <person name="Abbott A.G."/>
            <person name="Scalabrin S."/>
            <person name="Jung S."/>
            <person name="Shu S."/>
            <person name="Marroni F."/>
            <person name="Zhebentyayeva T."/>
            <person name="Dettori M.T."/>
            <person name="Grimwood J."/>
            <person name="Cattonaro F."/>
            <person name="Zuccolo A."/>
            <person name="Rossini L."/>
            <person name="Jenkins J."/>
            <person name="Vendramin E."/>
            <person name="Meisel L.A."/>
            <person name="Decroocq V."/>
            <person name="Sosinski B."/>
            <person name="Prochnik S."/>
            <person name="Mitros T."/>
            <person name="Policriti A."/>
            <person name="Cipriani G."/>
            <person name="Dondini L."/>
            <person name="Ficklin S."/>
            <person name="Goodstein D.M."/>
            <person name="Xuan P."/>
            <person name="Del Fabbro C."/>
            <person name="Aramini V."/>
            <person name="Copetti D."/>
            <person name="Gonzalez S."/>
            <person name="Horner D.S."/>
            <person name="Falchi R."/>
            <person name="Lucas S."/>
            <person name="Mica E."/>
            <person name="Maldonado J."/>
            <person name="Lazzari B."/>
            <person name="Bielenberg D."/>
            <person name="Pirona R."/>
            <person name="Miculan M."/>
            <person name="Barakat A."/>
            <person name="Testolin R."/>
            <person name="Stella A."/>
            <person name="Tartarini S."/>
            <person name="Tonutti P."/>
            <person name="Arus P."/>
            <person name="Orellana A."/>
            <person name="Wells C."/>
            <person name="Main D."/>
            <person name="Vizzotto G."/>
            <person name="Silva H."/>
            <person name="Salamini F."/>
            <person name="Schmutz J."/>
            <person name="Morgante M."/>
            <person name="Rokhsar D.S."/>
        </authorList>
    </citation>
    <scope>NUCLEOTIDE SEQUENCE [LARGE SCALE GENOMIC DNA]</scope>
    <source>
        <strain evidence="13">cv. Nemared</strain>
    </source>
</reference>
<dbReference type="FunFam" id="3.40.50.300:FF:002271">
    <property type="entry name" value="Protein ROOT HAIR DEFECTIVE 3 homolog"/>
    <property type="match status" value="1"/>
</dbReference>
<evidence type="ECO:0000313" key="13">
    <source>
        <dbReference type="Proteomes" id="UP000006882"/>
    </source>
</evidence>
<dbReference type="Pfam" id="PF05879">
    <property type="entry name" value="RHD3_GTPase"/>
    <property type="match status" value="1"/>
</dbReference>
<keyword evidence="1 9" id="KW-0812">Transmembrane</keyword>
<keyword evidence="4 9" id="KW-0256">Endoplasmic reticulum</keyword>
<evidence type="ECO:0000256" key="6">
    <source>
        <dbReference type="ARBA" id="ARBA00023054"/>
    </source>
</evidence>
<evidence type="ECO:0000313" key="12">
    <source>
        <dbReference type="EMBL" id="ONI15559.1"/>
    </source>
</evidence>
<dbReference type="InterPro" id="IPR027417">
    <property type="entry name" value="P-loop_NTPase"/>
</dbReference>
<feature type="topological domain" description="Cytoplasmic" evidence="9">
    <location>
        <begin position="728"/>
        <end position="732"/>
    </location>
</feature>
<dbReference type="SUPFAM" id="SSF52540">
    <property type="entry name" value="P-loop containing nucleoside triphosphate hydrolases"/>
    <property type="match status" value="1"/>
</dbReference>
<dbReference type="GO" id="GO:0003924">
    <property type="term" value="F:GTPase activity"/>
    <property type="evidence" value="ECO:0000318"/>
    <property type="project" value="GO_Central"/>
</dbReference>
<dbReference type="Proteomes" id="UP000006882">
    <property type="component" value="Chromosome G3"/>
</dbReference>
<proteinExistence type="inferred from homology"/>
<evidence type="ECO:0000256" key="7">
    <source>
        <dbReference type="ARBA" id="ARBA00023134"/>
    </source>
</evidence>
<keyword evidence="6" id="KW-0175">Coiled coil</keyword>
<protein>
    <recommendedName>
        <fullName evidence="9">Protein ROOT HAIR DEFECTIVE 3 homolog</fullName>
        <ecNumber evidence="9">3.6.5.-</ecNumber>
    </recommendedName>
    <alternativeName>
        <fullName evidence="9">Protein SEY1 homolog</fullName>
    </alternativeName>
</protein>
<comment type="function">
    <text evidence="9">Probable GTP-binding protein that may be involved in cell development.</text>
</comment>
<dbReference type="GO" id="GO:0005783">
    <property type="term" value="C:endoplasmic reticulum"/>
    <property type="evidence" value="ECO:0000318"/>
    <property type="project" value="GO_Central"/>
</dbReference>
<evidence type="ECO:0000256" key="8">
    <source>
        <dbReference type="ARBA" id="ARBA00023136"/>
    </source>
</evidence>
<dbReference type="PROSITE" id="PS51715">
    <property type="entry name" value="G_GB1_RHD3"/>
    <property type="match status" value="1"/>
</dbReference>
<comment type="subcellular location">
    <subcellularLocation>
        <location evidence="9">Endoplasmic reticulum membrane</location>
        <topology evidence="9">Multi-pass membrane protein</topology>
    </subcellularLocation>
</comment>
<keyword evidence="7 9" id="KW-0342">GTP-binding</keyword>
<dbReference type="Gene3D" id="3.40.50.300">
    <property type="entry name" value="P-loop containing nucleotide triphosphate hydrolases"/>
    <property type="match status" value="1"/>
</dbReference>
<dbReference type="EC" id="3.6.5.-" evidence="9"/>
<dbReference type="InterPro" id="IPR008803">
    <property type="entry name" value="RHD3/Sey1"/>
</dbReference>
<dbReference type="EMBL" id="CM007653">
    <property type="protein sequence ID" value="ONI15559.1"/>
    <property type="molecule type" value="Genomic_DNA"/>
</dbReference>
<dbReference type="Pfam" id="PF20428">
    <property type="entry name" value="Sey1_3HB"/>
    <property type="match status" value="1"/>
</dbReference>
<dbReference type="Gramene" id="ONI15559">
    <property type="protein sequence ID" value="ONI15559"/>
    <property type="gene ID" value="PRUPE_3G049700"/>
</dbReference>
<evidence type="ECO:0000256" key="1">
    <source>
        <dbReference type="ARBA" id="ARBA00022692"/>
    </source>
</evidence>
<evidence type="ECO:0000256" key="2">
    <source>
        <dbReference type="ARBA" id="ARBA00022741"/>
    </source>
</evidence>
<name>A0A251PVF5_PRUPE</name>
<evidence type="ECO:0000256" key="3">
    <source>
        <dbReference type="ARBA" id="ARBA00022801"/>
    </source>
</evidence>
<dbReference type="GO" id="GO:0005789">
    <property type="term" value="C:endoplasmic reticulum membrane"/>
    <property type="evidence" value="ECO:0007669"/>
    <property type="project" value="UniProtKB-SubCell"/>
</dbReference>
<keyword evidence="13" id="KW-1185">Reference proteome</keyword>